<evidence type="ECO:0000256" key="1">
    <source>
        <dbReference type="SAM" id="Phobius"/>
    </source>
</evidence>
<keyword evidence="1" id="KW-1133">Transmembrane helix</keyword>
<evidence type="ECO:0000313" key="3">
    <source>
        <dbReference type="Proteomes" id="UP000315689"/>
    </source>
</evidence>
<evidence type="ECO:0000313" key="2">
    <source>
        <dbReference type="EMBL" id="TSC93053.1"/>
    </source>
</evidence>
<reference evidence="2 3" key="1">
    <citation type="submission" date="2017-07" db="EMBL/GenBank/DDBJ databases">
        <title>Mechanisms for carbon and nitrogen cycling indicate functional differentiation within the Candidate Phyla Radiation.</title>
        <authorList>
            <person name="Danczak R.E."/>
            <person name="Johnston M.D."/>
            <person name="Kenah C."/>
            <person name="Slattery M."/>
            <person name="Wrighton K.C."/>
            <person name="Wilkins M.J."/>
        </authorList>
    </citation>
    <scope>NUCLEOTIDE SEQUENCE [LARGE SCALE GENOMIC DNA]</scope>
    <source>
        <strain evidence="2">Licking1014_7</strain>
    </source>
</reference>
<dbReference type="AlphaFoldDB" id="A0A554LJK3"/>
<organism evidence="2 3">
    <name type="scientific">Candidatus Berkelbacteria bacterium Licking1014_7</name>
    <dbReference type="NCBI Taxonomy" id="2017147"/>
    <lineage>
        <taxon>Bacteria</taxon>
        <taxon>Candidatus Berkelbacteria</taxon>
    </lineage>
</organism>
<proteinExistence type="predicted"/>
<comment type="caution">
    <text evidence="2">The sequence shown here is derived from an EMBL/GenBank/DDBJ whole genome shotgun (WGS) entry which is preliminary data.</text>
</comment>
<sequence length="98" mass="11470">MLRKAPRSYGMKVLLAIPPIIYGFAHRIGALVILFEMLSSTRFKPNQDSYIAWRFDQFVAEIPPRTFWKFMRFLYSHKTQIWSSAMGGSSRRWGLTGH</sequence>
<protein>
    <submittedName>
        <fullName evidence="2">Uncharacterized protein</fullName>
    </submittedName>
</protein>
<gene>
    <name evidence="2" type="ORF">CEN89_293</name>
</gene>
<dbReference type="EMBL" id="VMGK01000008">
    <property type="protein sequence ID" value="TSC93053.1"/>
    <property type="molecule type" value="Genomic_DNA"/>
</dbReference>
<name>A0A554LJK3_9BACT</name>
<feature type="transmembrane region" description="Helical" evidence="1">
    <location>
        <begin position="20"/>
        <end position="38"/>
    </location>
</feature>
<dbReference type="Proteomes" id="UP000315689">
    <property type="component" value="Unassembled WGS sequence"/>
</dbReference>
<keyword evidence="1" id="KW-0472">Membrane</keyword>
<keyword evidence="1" id="KW-0812">Transmembrane</keyword>
<accession>A0A554LJK3</accession>